<accession>A0ABQ6EL84</accession>
<comment type="caution">
    <text evidence="1">The sequence shown here is derived from an EMBL/GenBank/DDBJ whole genome shotgun (WGS) entry which is preliminary data.</text>
</comment>
<proteinExistence type="predicted"/>
<gene>
    <name evidence="1" type="ORF">GCM10007931_08670</name>
</gene>
<sequence length="81" mass="9462">MTVTKTEKEKILRLEIAGLEMAIESISKDIAKNRNLTKYSKYSIVRFFSKANGFDELPLKDSLEHFKVKLERKQMELAKIK</sequence>
<reference evidence="2" key="1">
    <citation type="journal article" date="2019" name="Int. J. Syst. Evol. Microbiol.">
        <title>The Global Catalogue of Microorganisms (GCM) 10K type strain sequencing project: providing services to taxonomists for standard genome sequencing and annotation.</title>
        <authorList>
            <consortium name="The Broad Institute Genomics Platform"/>
            <consortium name="The Broad Institute Genome Sequencing Center for Infectious Disease"/>
            <person name="Wu L."/>
            <person name="Ma J."/>
        </authorList>
    </citation>
    <scope>NUCLEOTIDE SEQUENCE [LARGE SCALE GENOMIC DNA]</scope>
    <source>
        <strain evidence="2">NBRC 111146</strain>
    </source>
</reference>
<organism evidence="1 2">
    <name type="scientific">Vibrio algivorus</name>
    <dbReference type="NCBI Taxonomy" id="1667024"/>
    <lineage>
        <taxon>Bacteria</taxon>
        <taxon>Pseudomonadati</taxon>
        <taxon>Pseudomonadota</taxon>
        <taxon>Gammaproteobacteria</taxon>
        <taxon>Vibrionales</taxon>
        <taxon>Vibrionaceae</taxon>
        <taxon>Vibrio</taxon>
    </lineage>
</organism>
<keyword evidence="2" id="KW-1185">Reference proteome</keyword>
<name>A0ABQ6EL84_9VIBR</name>
<evidence type="ECO:0000313" key="1">
    <source>
        <dbReference type="EMBL" id="GLT13893.1"/>
    </source>
</evidence>
<protein>
    <submittedName>
        <fullName evidence="1">Uncharacterized protein</fullName>
    </submittedName>
</protein>
<evidence type="ECO:0000313" key="2">
    <source>
        <dbReference type="Proteomes" id="UP001157156"/>
    </source>
</evidence>
<dbReference type="EMBL" id="BSPV01000003">
    <property type="protein sequence ID" value="GLT13893.1"/>
    <property type="molecule type" value="Genomic_DNA"/>
</dbReference>
<dbReference type="RefSeq" id="WP_089124268.1">
    <property type="nucleotide sequence ID" value="NZ_BSPV01000003.1"/>
</dbReference>
<dbReference type="Proteomes" id="UP001157156">
    <property type="component" value="Unassembled WGS sequence"/>
</dbReference>